<accession>A0A9E7L9W2</accession>
<feature type="compositionally biased region" description="Basic and acidic residues" evidence="1">
    <location>
        <begin position="101"/>
        <end position="118"/>
    </location>
</feature>
<feature type="compositionally biased region" description="Polar residues" evidence="1">
    <location>
        <begin position="375"/>
        <end position="407"/>
    </location>
</feature>
<feature type="compositionally biased region" description="Polar residues" evidence="1">
    <location>
        <begin position="88"/>
        <end position="99"/>
    </location>
</feature>
<sequence length="802" mass="86930">MERGEPTLAPEWYKGSTSSASASGNSNHRSRSSFHSGERGARHPSRNRSSLSACDLDASRSSAFSDGSLSSFRRSVSSNSSLTHDRVSTSSLRSYNSFGRNHRDKDREKEHDQRERNRSYLVENGSSNYTDAKNERDTLRRNPSFYGRQSEASSKNSSSNLSNGIIPGTITMHINTQSFEKEFPILGADDRQSDVARMSSLGLTTALNNLSRTTSAGIKGDGWTSALAEVPARVGGNGPATSSATSTALSSSTRLNMAEALAQAPSNARTPSQASVGTQKVEEFTRLQYTKLIPITPSTPKSSAHNSLEKSKVRGTRSGESCVSLKIGLQSSSQTIHASARSDSVKTSQAGNLQVITFSPKSTVNPKQKLDNKGVSPSTQTSYGEKRPSTQAQNRNDFFNIIRQKSSLDPPELSQRRLTVKMSDSDATGDKNVASEGPNKYLLNSEDETASSDLVAGSLSLSSDHVLLKCVSDGGDENLSLGPTAAVSMTASPAVSGEVGSSPESVMIASVPKNVTEIISDFVPSPCEEEATFLESLGWDINADEEPLTPEEIAEFYQKESSPRWAARPDSPELVRVSEASPESSFRVLDYVFSQFQIGGKENQSFVYSIPEHWSPKSSTFVTLVNTADENEEIKTFVGGPSKKCSSIKDKYDNVEFECITQHEESLNDCSIKAEWASPDLTCQNIHDAEMVLLDSELPGALLSLLTRSEDSLGKGGKYKHEIITFGQALDSGESSIPTLEVVLDEAADILSVDKPHHDNVSAENFLFPAVNSSKDNTKLSLISEDVIECENNLTINFEHKW</sequence>
<dbReference type="OrthoDB" id="1917528at2759"/>
<gene>
    <name evidence="2" type="ORF">MUK42_15308</name>
</gene>
<evidence type="ECO:0000256" key="1">
    <source>
        <dbReference type="SAM" id="MobiDB-lite"/>
    </source>
</evidence>
<keyword evidence="3" id="KW-1185">Reference proteome</keyword>
<evidence type="ECO:0000313" key="3">
    <source>
        <dbReference type="Proteomes" id="UP001055439"/>
    </source>
</evidence>
<proteinExistence type="predicted"/>
<organism evidence="2 3">
    <name type="scientific">Musa troglodytarum</name>
    <name type="common">fe'i banana</name>
    <dbReference type="NCBI Taxonomy" id="320322"/>
    <lineage>
        <taxon>Eukaryota</taxon>
        <taxon>Viridiplantae</taxon>
        <taxon>Streptophyta</taxon>
        <taxon>Embryophyta</taxon>
        <taxon>Tracheophyta</taxon>
        <taxon>Spermatophyta</taxon>
        <taxon>Magnoliopsida</taxon>
        <taxon>Liliopsida</taxon>
        <taxon>Zingiberales</taxon>
        <taxon>Musaceae</taxon>
        <taxon>Musa</taxon>
    </lineage>
</organism>
<dbReference type="EMBL" id="CP097511">
    <property type="protein sequence ID" value="URE43039.1"/>
    <property type="molecule type" value="Genomic_DNA"/>
</dbReference>
<reference evidence="2" key="1">
    <citation type="submission" date="2022-05" db="EMBL/GenBank/DDBJ databases">
        <title>The Musa troglodytarum L. genome provides insights into the mechanism of non-climacteric behaviour and enrichment of carotenoids.</title>
        <authorList>
            <person name="Wang J."/>
        </authorList>
    </citation>
    <scope>NUCLEOTIDE SEQUENCE</scope>
    <source>
        <tissue evidence="2">Leaf</tissue>
    </source>
</reference>
<feature type="compositionally biased region" description="Low complexity" evidence="1">
    <location>
        <begin position="59"/>
        <end position="81"/>
    </location>
</feature>
<name>A0A9E7L9W2_9LILI</name>
<feature type="compositionally biased region" description="Low complexity" evidence="1">
    <location>
        <begin position="15"/>
        <end position="27"/>
    </location>
</feature>
<dbReference type="PANTHER" id="PTHR34112">
    <property type="entry name" value="C-JUN-AMINO-TERMINAL KINASE-INTERACTING PROTEIN"/>
    <property type="match status" value="1"/>
</dbReference>
<dbReference type="Proteomes" id="UP001055439">
    <property type="component" value="Chromosome 9"/>
</dbReference>
<feature type="compositionally biased region" description="Polar residues" evidence="1">
    <location>
        <begin position="296"/>
        <end position="306"/>
    </location>
</feature>
<feature type="region of interest" description="Disordered" evidence="1">
    <location>
        <begin position="292"/>
        <end position="321"/>
    </location>
</feature>
<protein>
    <submittedName>
        <fullName evidence="2">Uncharacterized protein</fullName>
    </submittedName>
</protein>
<dbReference type="PANTHER" id="PTHR34112:SF18">
    <property type="entry name" value="C-JUN-AMINO-TERMINAL KINASE-INTERACTING PROTEIN"/>
    <property type="match status" value="1"/>
</dbReference>
<feature type="compositionally biased region" description="Low complexity" evidence="1">
    <location>
        <begin position="150"/>
        <end position="163"/>
    </location>
</feature>
<dbReference type="AlphaFoldDB" id="A0A9E7L9W2"/>
<feature type="compositionally biased region" description="Polar residues" evidence="1">
    <location>
        <begin position="357"/>
        <end position="366"/>
    </location>
</feature>
<feature type="region of interest" description="Disordered" evidence="1">
    <location>
        <begin position="1"/>
        <end position="164"/>
    </location>
</feature>
<feature type="region of interest" description="Disordered" evidence="1">
    <location>
        <begin position="357"/>
        <end position="439"/>
    </location>
</feature>
<evidence type="ECO:0000313" key="2">
    <source>
        <dbReference type="EMBL" id="URE43039.1"/>
    </source>
</evidence>